<keyword evidence="3" id="KW-1185">Reference proteome</keyword>
<name>A0AA39S654_ACESA</name>
<dbReference type="InterPro" id="IPR043502">
    <property type="entry name" value="DNA/RNA_pol_sf"/>
</dbReference>
<dbReference type="AlphaFoldDB" id="A0AA39S654"/>
<evidence type="ECO:0000259" key="1">
    <source>
        <dbReference type="PROSITE" id="PS50878"/>
    </source>
</evidence>
<evidence type="ECO:0000313" key="2">
    <source>
        <dbReference type="EMBL" id="KAK0583049.1"/>
    </source>
</evidence>
<dbReference type="PANTHER" id="PTHR33116">
    <property type="entry name" value="REVERSE TRANSCRIPTASE ZINC-BINDING DOMAIN-CONTAINING PROTEIN-RELATED-RELATED"/>
    <property type="match status" value="1"/>
</dbReference>
<dbReference type="Pfam" id="PF00078">
    <property type="entry name" value="RVT_1"/>
    <property type="match status" value="1"/>
</dbReference>
<gene>
    <name evidence="2" type="ORF">LWI29_032852</name>
</gene>
<feature type="domain" description="Reverse transcriptase" evidence="1">
    <location>
        <begin position="1"/>
        <end position="204"/>
    </location>
</feature>
<proteinExistence type="predicted"/>
<reference evidence="2" key="2">
    <citation type="submission" date="2023-06" db="EMBL/GenBank/DDBJ databases">
        <authorList>
            <person name="Swenson N.G."/>
            <person name="Wegrzyn J.L."/>
            <person name="Mcevoy S.L."/>
        </authorList>
    </citation>
    <scope>NUCLEOTIDE SEQUENCE</scope>
    <source>
        <strain evidence="2">NS2018</strain>
        <tissue evidence="2">Leaf</tissue>
    </source>
</reference>
<dbReference type="InterPro" id="IPR000477">
    <property type="entry name" value="RT_dom"/>
</dbReference>
<reference evidence="2" key="1">
    <citation type="journal article" date="2022" name="Plant J.">
        <title>Strategies of tolerance reflected in two North American maple genomes.</title>
        <authorList>
            <person name="McEvoy S.L."/>
            <person name="Sezen U.U."/>
            <person name="Trouern-Trend A."/>
            <person name="McMahon S.M."/>
            <person name="Schaberg P.G."/>
            <person name="Yang J."/>
            <person name="Wegrzyn J.L."/>
            <person name="Swenson N.G."/>
        </authorList>
    </citation>
    <scope>NUCLEOTIDE SEQUENCE</scope>
    <source>
        <strain evidence="2">NS2018</strain>
    </source>
</reference>
<dbReference type="PROSITE" id="PS50878">
    <property type="entry name" value="RT_POL"/>
    <property type="match status" value="1"/>
</dbReference>
<dbReference type="CDD" id="cd01650">
    <property type="entry name" value="RT_nLTR_like"/>
    <property type="match status" value="1"/>
</dbReference>
<organism evidence="2 3">
    <name type="scientific">Acer saccharum</name>
    <name type="common">Sugar maple</name>
    <dbReference type="NCBI Taxonomy" id="4024"/>
    <lineage>
        <taxon>Eukaryota</taxon>
        <taxon>Viridiplantae</taxon>
        <taxon>Streptophyta</taxon>
        <taxon>Embryophyta</taxon>
        <taxon>Tracheophyta</taxon>
        <taxon>Spermatophyta</taxon>
        <taxon>Magnoliopsida</taxon>
        <taxon>eudicotyledons</taxon>
        <taxon>Gunneridae</taxon>
        <taxon>Pentapetalae</taxon>
        <taxon>rosids</taxon>
        <taxon>malvids</taxon>
        <taxon>Sapindales</taxon>
        <taxon>Sapindaceae</taxon>
        <taxon>Hippocastanoideae</taxon>
        <taxon>Acereae</taxon>
        <taxon>Acer</taxon>
    </lineage>
</organism>
<dbReference type="EMBL" id="JAUESC010000384">
    <property type="protein sequence ID" value="KAK0583049.1"/>
    <property type="molecule type" value="Genomic_DNA"/>
</dbReference>
<dbReference type="Proteomes" id="UP001168877">
    <property type="component" value="Unassembled WGS sequence"/>
</dbReference>
<dbReference type="SUPFAM" id="SSF56672">
    <property type="entry name" value="DNA/RNA polymerases"/>
    <property type="match status" value="1"/>
</dbReference>
<protein>
    <recommendedName>
        <fullName evidence="1">Reverse transcriptase domain-containing protein</fullName>
    </recommendedName>
</protein>
<sequence>MASSSRKKLSTIGKGVKRGGLMVKLDFEKAYDSVDHKFLDNMLCDMDFGRKWREWIRNCISSPGLSVLVNGSPTFDFGMERGFRQGDPLSPFLFNVVVEGLSAIFKKAECLGMMKGVSFGEEDISVTHLQFADDTMLFLQPKEEYLVNARRILSCFKVASGLKINFSKSCVVKIGLGGSREVNWAALFRCASGTLPITYLGLPLGGRPCSKLFWNDLVCRMENWMDPWKKLFLNKGGRLVLIKAVMASIPIYFMSIFKVPVGVASRIEKLQRSFFWGDGQEKRKIHMINWDSLRKSKERGGLGIGSILDKNKGLLAKWLWRFGKEVLLLWKRVICAKYRVPLKSLCWDWNGGASSSYFVKAVGSVLE</sequence>
<evidence type="ECO:0000313" key="3">
    <source>
        <dbReference type="Proteomes" id="UP001168877"/>
    </source>
</evidence>
<comment type="caution">
    <text evidence="2">The sequence shown here is derived from an EMBL/GenBank/DDBJ whole genome shotgun (WGS) entry which is preliminary data.</text>
</comment>
<accession>A0AA39S654</accession>
<dbReference type="PANTHER" id="PTHR33116:SF75">
    <property type="entry name" value="RIBONUCLEASE H PROTEIN"/>
    <property type="match status" value="1"/>
</dbReference>